<organism evidence="2 3">
    <name type="scientific">Liparis tanakae</name>
    <name type="common">Tanaka's snailfish</name>
    <dbReference type="NCBI Taxonomy" id="230148"/>
    <lineage>
        <taxon>Eukaryota</taxon>
        <taxon>Metazoa</taxon>
        <taxon>Chordata</taxon>
        <taxon>Craniata</taxon>
        <taxon>Vertebrata</taxon>
        <taxon>Euteleostomi</taxon>
        <taxon>Actinopterygii</taxon>
        <taxon>Neopterygii</taxon>
        <taxon>Teleostei</taxon>
        <taxon>Neoteleostei</taxon>
        <taxon>Acanthomorphata</taxon>
        <taxon>Eupercaria</taxon>
        <taxon>Perciformes</taxon>
        <taxon>Cottioidei</taxon>
        <taxon>Cottales</taxon>
        <taxon>Liparidae</taxon>
        <taxon>Liparis</taxon>
    </lineage>
</organism>
<gene>
    <name evidence="2" type="ORF">EYF80_053892</name>
</gene>
<evidence type="ECO:0000313" key="2">
    <source>
        <dbReference type="EMBL" id="TNN35937.1"/>
    </source>
</evidence>
<feature type="compositionally biased region" description="Polar residues" evidence="1">
    <location>
        <begin position="34"/>
        <end position="43"/>
    </location>
</feature>
<proteinExistence type="predicted"/>
<protein>
    <submittedName>
        <fullName evidence="2">Uncharacterized protein</fullName>
    </submittedName>
</protein>
<sequence length="68" mass="7321">MKRKPQQTLIPEHKDRLIGLKLHDNGVTGPATPGQATPGQATPPQRPEPTGFKLNATDLTGNLVIKET</sequence>
<dbReference type="AlphaFoldDB" id="A0A4Z2F443"/>
<keyword evidence="3" id="KW-1185">Reference proteome</keyword>
<dbReference type="Proteomes" id="UP000314294">
    <property type="component" value="Unassembled WGS sequence"/>
</dbReference>
<reference evidence="2 3" key="1">
    <citation type="submission" date="2019-03" db="EMBL/GenBank/DDBJ databases">
        <title>First draft genome of Liparis tanakae, snailfish: a comprehensive survey of snailfish specific genes.</title>
        <authorList>
            <person name="Kim W."/>
            <person name="Song I."/>
            <person name="Jeong J.-H."/>
            <person name="Kim D."/>
            <person name="Kim S."/>
            <person name="Ryu S."/>
            <person name="Song J.Y."/>
            <person name="Lee S.K."/>
        </authorList>
    </citation>
    <scope>NUCLEOTIDE SEQUENCE [LARGE SCALE GENOMIC DNA]</scope>
    <source>
        <tissue evidence="2">Muscle</tissue>
    </source>
</reference>
<evidence type="ECO:0000256" key="1">
    <source>
        <dbReference type="SAM" id="MobiDB-lite"/>
    </source>
</evidence>
<comment type="caution">
    <text evidence="2">The sequence shown here is derived from an EMBL/GenBank/DDBJ whole genome shotgun (WGS) entry which is preliminary data.</text>
</comment>
<name>A0A4Z2F443_9TELE</name>
<accession>A0A4Z2F443</accession>
<feature type="region of interest" description="Disordered" evidence="1">
    <location>
        <begin position="23"/>
        <end position="68"/>
    </location>
</feature>
<evidence type="ECO:0000313" key="3">
    <source>
        <dbReference type="Proteomes" id="UP000314294"/>
    </source>
</evidence>
<dbReference type="EMBL" id="SRLO01001682">
    <property type="protein sequence ID" value="TNN35937.1"/>
    <property type="molecule type" value="Genomic_DNA"/>
</dbReference>